<dbReference type="SMART" id="SM00116">
    <property type="entry name" value="CBS"/>
    <property type="match status" value="2"/>
</dbReference>
<reference evidence="5" key="1">
    <citation type="journal article" date="2020" name="bioRxiv">
        <title>A rank-normalized archaeal taxonomy based on genome phylogeny resolves widespread incomplete and uneven classifications.</title>
        <authorList>
            <person name="Rinke C."/>
            <person name="Chuvochina M."/>
            <person name="Mussig A.J."/>
            <person name="Chaumeil P.-A."/>
            <person name="Waite D.W."/>
            <person name="Whitman W.B."/>
            <person name="Parks D.H."/>
            <person name="Hugenholtz P."/>
        </authorList>
    </citation>
    <scope>NUCLEOTIDE SEQUENCE</scope>
    <source>
        <strain evidence="5">UBA8853</strain>
    </source>
</reference>
<dbReference type="PANTHER" id="PTHR43080">
    <property type="entry name" value="CBS DOMAIN-CONTAINING PROTEIN CBSX3, MITOCHONDRIAL"/>
    <property type="match status" value="1"/>
</dbReference>
<proteinExistence type="predicted"/>
<dbReference type="EMBL" id="DUJS01000004">
    <property type="protein sequence ID" value="HII70382.1"/>
    <property type="molecule type" value="Genomic_DNA"/>
</dbReference>
<dbReference type="GeneID" id="1477761"/>
<feature type="domain" description="CBS" evidence="4">
    <location>
        <begin position="67"/>
        <end position="122"/>
    </location>
</feature>
<evidence type="ECO:0000256" key="3">
    <source>
        <dbReference type="SAM" id="Phobius"/>
    </source>
</evidence>
<dbReference type="RefSeq" id="WP_011018828.1">
    <property type="nucleotide sequence ID" value="NZ_DUJS01000004.1"/>
</dbReference>
<dbReference type="Proteomes" id="UP000619545">
    <property type="component" value="Unassembled WGS sequence"/>
</dbReference>
<dbReference type="InterPro" id="IPR016486">
    <property type="entry name" value="UCP006591_CBS"/>
</dbReference>
<evidence type="ECO:0000313" key="5">
    <source>
        <dbReference type="EMBL" id="HII70382.1"/>
    </source>
</evidence>
<keyword evidence="3" id="KW-0812">Transmembrane</keyword>
<evidence type="ECO:0000313" key="6">
    <source>
        <dbReference type="Proteomes" id="UP000619545"/>
    </source>
</evidence>
<dbReference type="InterPro" id="IPR000644">
    <property type="entry name" value="CBS_dom"/>
</dbReference>
<feature type="transmembrane region" description="Helical" evidence="3">
    <location>
        <begin position="173"/>
        <end position="191"/>
    </location>
</feature>
<dbReference type="PROSITE" id="PS51371">
    <property type="entry name" value="CBS"/>
    <property type="match status" value="2"/>
</dbReference>
<dbReference type="InterPro" id="IPR051257">
    <property type="entry name" value="Diverse_CBS-Domain"/>
</dbReference>
<evidence type="ECO:0000259" key="4">
    <source>
        <dbReference type="PROSITE" id="PS51371"/>
    </source>
</evidence>
<name>A0A832T6T0_9EURY</name>
<feature type="domain" description="CBS" evidence="4">
    <location>
        <begin position="7"/>
        <end position="63"/>
    </location>
</feature>
<dbReference type="InterPro" id="IPR046342">
    <property type="entry name" value="CBS_dom_sf"/>
</dbReference>
<dbReference type="Pfam" id="PF00571">
    <property type="entry name" value="CBS"/>
    <property type="match status" value="2"/>
</dbReference>
<sequence length="212" mass="24114">MRAEMWATKEYPRVKPEDSLEQAVRELTRYSEYTAVVVNGSDRLVGLVTSNDIARGLTAGAETVEEVCRSPESISPSDPITKAVEILTDSDLTLVPLEEDMRVVGVVTLRTVVELMSNLYDTPARDLLEKIHENVPGISWDEFIEAATMVFNRELNRDLTPEEFERKISDRTFGYVLWLMGGLENLFIYLFRLGEAVVARKVAKRRRELRGM</sequence>
<accession>A0A832T6T0</accession>
<dbReference type="CDD" id="cd02205">
    <property type="entry name" value="CBS_pair_SF"/>
    <property type="match status" value="1"/>
</dbReference>
<dbReference type="PIRSF" id="PIRSF006591">
    <property type="entry name" value="UCP006591_CBS_MJ1004"/>
    <property type="match status" value="1"/>
</dbReference>
<comment type="caution">
    <text evidence="5">The sequence shown here is derived from an EMBL/GenBank/DDBJ whole genome shotgun (WGS) entry which is preliminary data.</text>
</comment>
<keyword evidence="1 2" id="KW-0129">CBS domain</keyword>
<evidence type="ECO:0000256" key="1">
    <source>
        <dbReference type="ARBA" id="ARBA00023122"/>
    </source>
</evidence>
<gene>
    <name evidence="5" type="ORF">HA336_04025</name>
</gene>
<protein>
    <submittedName>
        <fullName evidence="5">CBS domain-containing protein</fullName>
    </submittedName>
</protein>
<dbReference type="Gene3D" id="3.10.580.10">
    <property type="entry name" value="CBS-domain"/>
    <property type="match status" value="1"/>
</dbReference>
<organism evidence="5 6">
    <name type="scientific">Methanopyrus kandleri</name>
    <dbReference type="NCBI Taxonomy" id="2320"/>
    <lineage>
        <taxon>Archaea</taxon>
        <taxon>Methanobacteriati</taxon>
        <taxon>Methanobacteriota</taxon>
        <taxon>Methanomada group</taxon>
        <taxon>Methanopyri</taxon>
        <taxon>Methanopyrales</taxon>
        <taxon>Methanopyraceae</taxon>
        <taxon>Methanopyrus</taxon>
    </lineage>
</organism>
<dbReference type="OMA" id="WDELMEA"/>
<dbReference type="AlphaFoldDB" id="A0A832T6T0"/>
<evidence type="ECO:0000256" key="2">
    <source>
        <dbReference type="PROSITE-ProRule" id="PRU00703"/>
    </source>
</evidence>
<dbReference type="PANTHER" id="PTHR43080:SF2">
    <property type="entry name" value="CBS DOMAIN-CONTAINING PROTEIN"/>
    <property type="match status" value="1"/>
</dbReference>
<keyword evidence="3" id="KW-1133">Transmembrane helix</keyword>
<keyword evidence="3" id="KW-0472">Membrane</keyword>
<dbReference type="SUPFAM" id="SSF54631">
    <property type="entry name" value="CBS-domain pair"/>
    <property type="match status" value="1"/>
</dbReference>